<proteinExistence type="predicted"/>
<dbReference type="Proteomes" id="UP000324022">
    <property type="component" value="Unassembled WGS sequence"/>
</dbReference>
<evidence type="ECO:0000313" key="2">
    <source>
        <dbReference type="Proteomes" id="UP000324022"/>
    </source>
</evidence>
<sequence length="89" mass="9642">MLYQPVSIGSGRHPWGATHFIPPLIYASFISPPSVLLAIPDGDKPLAIPPPCVIGRTSPVRPWWRLFALSAYGLPGGCHLPISFRKVGQ</sequence>
<protein>
    <submittedName>
        <fullName evidence="1">Uncharacterized protein</fullName>
    </submittedName>
</protein>
<dbReference type="EMBL" id="OOIN01000022">
    <property type="protein sequence ID" value="SPO28314.1"/>
    <property type="molecule type" value="Genomic_DNA"/>
</dbReference>
<evidence type="ECO:0000313" key="1">
    <source>
        <dbReference type="EMBL" id="SPO28314.1"/>
    </source>
</evidence>
<keyword evidence="2" id="KW-1185">Reference proteome</keyword>
<reference evidence="1 2" key="1">
    <citation type="submission" date="2018-03" db="EMBL/GenBank/DDBJ databases">
        <authorList>
            <person name="Guldener U."/>
        </authorList>
    </citation>
    <scope>NUCLEOTIDE SEQUENCE [LARGE SCALE GENOMIC DNA]</scope>
    <source>
        <strain evidence="1 2">NBRC100155</strain>
    </source>
</reference>
<name>A0A5C3ECB9_9BASI</name>
<organism evidence="1 2">
    <name type="scientific">Ustilago trichophora</name>
    <dbReference type="NCBI Taxonomy" id="86804"/>
    <lineage>
        <taxon>Eukaryota</taxon>
        <taxon>Fungi</taxon>
        <taxon>Dikarya</taxon>
        <taxon>Basidiomycota</taxon>
        <taxon>Ustilaginomycotina</taxon>
        <taxon>Ustilaginomycetes</taxon>
        <taxon>Ustilaginales</taxon>
        <taxon>Ustilaginaceae</taxon>
        <taxon>Ustilago</taxon>
    </lineage>
</organism>
<gene>
    <name evidence="1" type="ORF">UTRI_04711</name>
</gene>
<accession>A0A5C3ECB9</accession>
<dbReference type="AlphaFoldDB" id="A0A5C3ECB9"/>